<evidence type="ECO:0000313" key="2">
    <source>
        <dbReference type="Proteomes" id="UP001239111"/>
    </source>
</evidence>
<comment type="caution">
    <text evidence="1">The sequence shown here is derived from an EMBL/GenBank/DDBJ whole genome shotgun (WGS) entry which is preliminary data.</text>
</comment>
<dbReference type="Proteomes" id="UP001239111">
    <property type="component" value="Chromosome 1"/>
</dbReference>
<accession>A0ACC2Q3E6</accession>
<protein>
    <submittedName>
        <fullName evidence="1">Uncharacterized protein</fullName>
    </submittedName>
</protein>
<keyword evidence="2" id="KW-1185">Reference proteome</keyword>
<dbReference type="EMBL" id="CM056741">
    <property type="protein sequence ID" value="KAJ8688590.1"/>
    <property type="molecule type" value="Genomic_DNA"/>
</dbReference>
<organism evidence="1 2">
    <name type="scientific">Eretmocerus hayati</name>
    <dbReference type="NCBI Taxonomy" id="131215"/>
    <lineage>
        <taxon>Eukaryota</taxon>
        <taxon>Metazoa</taxon>
        <taxon>Ecdysozoa</taxon>
        <taxon>Arthropoda</taxon>
        <taxon>Hexapoda</taxon>
        <taxon>Insecta</taxon>
        <taxon>Pterygota</taxon>
        <taxon>Neoptera</taxon>
        <taxon>Endopterygota</taxon>
        <taxon>Hymenoptera</taxon>
        <taxon>Apocrita</taxon>
        <taxon>Proctotrupomorpha</taxon>
        <taxon>Chalcidoidea</taxon>
        <taxon>Aphelinidae</taxon>
        <taxon>Aphelininae</taxon>
        <taxon>Eretmocerus</taxon>
    </lineage>
</organism>
<sequence>MKKNKKNESKLDKNNDSESVVSEDTLDDFTGGSNFYLEDGEFNDECGEEECDDWNMLHHSYSQAFKINLPGSIKYAIRSGTLHMGMDRFCERGRGYQGPGIGIAAIVTSHVEEAPRWDEFTVDQVVKDGDRYCIASAKEKSIEDPSLITVEHMSRRIDIRNRYRGYLDIGEPQYIGQFRSEDSRILHVAKALELFFSTYDAGVMTSKVLNIGIWRSSGYYNIFDGQARLDNCEIPKRPEDKGSAKLIILQNLMAVVFVILEKSNVKNEMFIMYPVSVLRISKFCEIDEKFEELEFGSKSKQLFQSIVRSTYHLHHTLLPVEFHGRGQLPLAMTAIIYSKFVPSANWSSLLVDLIFNQSSVYLTELSRLLEKPLESDFELSVKEIPEDVVIGVYRSKIKIAENAVPGETKEKLSLQDGVREFFSKNSVGIIELDNMFYAMWRDNKKYYLFNPLACDEKGVRVDSSDPESKHKYDEATACVTMSSCPLELLDLLLGDAEEEPVDTYAIHGIDVIYVKSGLMEDGSDEEVLYQKCKKDKGRSEKPADKCVRKVDSLPRAKKEEELFVDEIGQYPELMDDVENFVGSFDEIQEGDAKASEEDEKLSRCIDFDVNDIKKCRMFYNSRYKIVNPHRLRLKATKSCASKEFLDRSRGRQGLIAALGAMAQSQMSHIEKWTSSELDRIIESANDAYELLVAWILAGSEGDFDISDDAEMEPADKAADAVSQKLKRSGKGLEHMDLSMLPPAMKIGDAKFSVVSKMNVLEGDANPMANLGEALEKYFHHFDEMILENKRLFYGVWKSGDKYFVLNPYGSDKDGWRNQAYPAQLCVTDCLNELVNLLYGILEFNEYHFVLHFVKLAVAVAVEGEEEGQAELPEVQLPEIEIFERFKTQFLPVTDEDYIEVTAEKQEEETQSEDLSEQQDDVQDKVSVKTGISKVTWRDEELKLTNLFEESPEPEPQKTPKRLNFSLVTGLIKVQMTEDQEKNDQRIEIYYEQLKYKHPPPFILPDKQNICNLLDNKKVTESVPSLVSRFSIDSKLIVKPKIDSASPDDEATISLLGLHERSKLITIPRHKYFLSISLPSGYTPIRAINEKFIRDKSEEEKAEEECKKKGPQKEKLEEVSAPDEKPILPKIIPLGPCISTPKPKLVPKDCPDKEDGCPLTKCEREDEILNKLVCSTENLLFEMMIPDFQDPKDALKDKQEPCCPSDEEDADDECGCTGPVCKEPPIPPNKPSKSPCNECGFVRTSSDNIGIILGQCCLEPRVTTEPCHYKPCFYASMLCVLAKVCVDAHEWSPQVIDRIVAAARKISTGTGRLRYKQSRRFRNVDILGARCDVTLRQVRYADPERYEPDCLRAVLDCFLTKDQTGIVVFANAAFAFWMTGEVYYLFDGYGCDADGRAMEAEGGACLMEICDFDTLVQRIEENTGEPFGKAYRYAKL</sequence>
<name>A0ACC2Q3E6_9HYME</name>
<evidence type="ECO:0000313" key="1">
    <source>
        <dbReference type="EMBL" id="KAJ8688590.1"/>
    </source>
</evidence>
<proteinExistence type="predicted"/>
<gene>
    <name evidence="1" type="ORF">QAD02_024385</name>
</gene>
<reference evidence="1" key="1">
    <citation type="submission" date="2023-04" db="EMBL/GenBank/DDBJ databases">
        <title>A chromosome-level genome assembly of the parasitoid wasp Eretmocerus hayati.</title>
        <authorList>
            <person name="Zhong Y."/>
            <person name="Liu S."/>
            <person name="Liu Y."/>
        </authorList>
    </citation>
    <scope>NUCLEOTIDE SEQUENCE</scope>
    <source>
        <strain evidence="1">ZJU_SS_LIU_2023</strain>
    </source>
</reference>